<keyword evidence="11" id="KW-1185">Reference proteome</keyword>
<dbReference type="STRING" id="644284.Arch_1131"/>
<evidence type="ECO:0000256" key="1">
    <source>
        <dbReference type="ARBA" id="ARBA00000085"/>
    </source>
</evidence>
<evidence type="ECO:0000256" key="6">
    <source>
        <dbReference type="ARBA" id="ARBA00022777"/>
    </source>
</evidence>
<dbReference type="SUPFAM" id="SSF47384">
    <property type="entry name" value="Homodimeric domain of signal transducing histidine kinase"/>
    <property type="match status" value="1"/>
</dbReference>
<evidence type="ECO:0000256" key="7">
    <source>
        <dbReference type="ARBA" id="ARBA00023012"/>
    </source>
</evidence>
<dbReference type="OrthoDB" id="9757990at2"/>
<evidence type="ECO:0000256" key="2">
    <source>
        <dbReference type="ARBA" id="ARBA00004236"/>
    </source>
</evidence>
<keyword evidence="8" id="KW-0472">Membrane</keyword>
<name>D7BPJ5_ARCHD</name>
<dbReference type="PROSITE" id="PS50109">
    <property type="entry name" value="HIS_KIN"/>
    <property type="match status" value="1"/>
</dbReference>
<dbReference type="SMART" id="SM00387">
    <property type="entry name" value="HATPase_c"/>
    <property type="match status" value="1"/>
</dbReference>
<comment type="subcellular location">
    <subcellularLocation>
        <location evidence="2">Cell membrane</location>
    </subcellularLocation>
</comment>
<dbReference type="CDD" id="cd00082">
    <property type="entry name" value="HisKA"/>
    <property type="match status" value="1"/>
</dbReference>
<evidence type="ECO:0000256" key="3">
    <source>
        <dbReference type="ARBA" id="ARBA00012438"/>
    </source>
</evidence>
<dbReference type="Pfam" id="PF02518">
    <property type="entry name" value="HATPase_c"/>
    <property type="match status" value="1"/>
</dbReference>
<dbReference type="EMBL" id="CP002045">
    <property type="protein sequence ID" value="ADH92844.1"/>
    <property type="molecule type" value="Genomic_DNA"/>
</dbReference>
<evidence type="ECO:0000256" key="5">
    <source>
        <dbReference type="ARBA" id="ARBA00022679"/>
    </source>
</evidence>
<dbReference type="HOGENOM" id="CLU_000445_89_3_11"/>
<dbReference type="InterPro" id="IPR005467">
    <property type="entry name" value="His_kinase_dom"/>
</dbReference>
<dbReference type="InterPro" id="IPR036890">
    <property type="entry name" value="HATPase_C_sf"/>
</dbReference>
<dbReference type="PANTHER" id="PTHR43711:SF1">
    <property type="entry name" value="HISTIDINE KINASE 1"/>
    <property type="match status" value="1"/>
</dbReference>
<comment type="catalytic activity">
    <reaction evidence="1">
        <text>ATP + protein L-histidine = ADP + protein N-phospho-L-histidine.</text>
        <dbReference type="EC" id="2.7.13.3"/>
    </reaction>
</comment>
<dbReference type="InterPro" id="IPR003594">
    <property type="entry name" value="HATPase_dom"/>
</dbReference>
<evidence type="ECO:0000313" key="11">
    <source>
        <dbReference type="Proteomes" id="UP000000376"/>
    </source>
</evidence>
<dbReference type="Pfam" id="PF00512">
    <property type="entry name" value="HisKA"/>
    <property type="match status" value="1"/>
</dbReference>
<accession>D7BPJ5</accession>
<dbReference type="PRINTS" id="PR00344">
    <property type="entry name" value="BCTRLSENSOR"/>
</dbReference>
<keyword evidence="4" id="KW-0597">Phosphoprotein</keyword>
<dbReference type="KEGG" id="ahe:Arch_1131"/>
<dbReference type="GO" id="GO:0000155">
    <property type="term" value="F:phosphorelay sensor kinase activity"/>
    <property type="evidence" value="ECO:0007669"/>
    <property type="project" value="InterPro"/>
</dbReference>
<sequence>MEELWVYLGLSGTVVVTIVLTLLFLIVRHLLRENSRLKTELNARNERPAIISHEIRTPLTLINGAAELLAEGLAGPLTEQQRTFVTTITENTTQVINIAENFLIDTRLKESLPIEREEVDVRAVVAETARHMRRITNVPIYVDAAGGLLPIWADPGLIKQLVWNLVNNATRHAGPDATVNVRVSNAEGGGALLIISDDGDGISAEDQEHMFDAFRTGSSRRPGTGIGMMVAQHIVHAHGGSILVDSLSMHGTAIHVVLPAGAKEEQ</sequence>
<dbReference type="Gene3D" id="1.10.287.130">
    <property type="match status" value="1"/>
</dbReference>
<dbReference type="GO" id="GO:0005886">
    <property type="term" value="C:plasma membrane"/>
    <property type="evidence" value="ECO:0007669"/>
    <property type="project" value="UniProtKB-SubCell"/>
</dbReference>
<feature type="transmembrane region" description="Helical" evidence="8">
    <location>
        <begin position="6"/>
        <end position="27"/>
    </location>
</feature>
<reference evidence="10 11" key="1">
    <citation type="journal article" date="2010" name="Stand. Genomic Sci.">
        <title>Complete genome sequence of Arcanobacterium haemolyticum type strain (11018).</title>
        <authorList>
            <person name="Yasawong M."/>
            <person name="Teshima H."/>
            <person name="Lapidus A."/>
            <person name="Nolan M."/>
            <person name="Lucas S."/>
            <person name="Glavina Del Rio T."/>
            <person name="Tice H."/>
            <person name="Cheng J."/>
            <person name="Bruce D."/>
            <person name="Detter C."/>
            <person name="Tapia R."/>
            <person name="Han C."/>
            <person name="Goodwin L."/>
            <person name="Pitluck S."/>
            <person name="Liolios K."/>
            <person name="Ivanova N."/>
            <person name="Mavromatis K."/>
            <person name="Mikhailova N."/>
            <person name="Pati A."/>
            <person name="Chen A."/>
            <person name="Palaniappan K."/>
            <person name="Land M."/>
            <person name="Hauser L."/>
            <person name="Chang Y."/>
            <person name="Jeffries C."/>
            <person name="Rohde M."/>
            <person name="Sikorski J."/>
            <person name="Pukall R."/>
            <person name="Goker M."/>
            <person name="Woyke T."/>
            <person name="Bristow J."/>
            <person name="Eisen J."/>
            <person name="Markowitz V."/>
            <person name="Hugenholtz P."/>
            <person name="Kyrpides N."/>
            <person name="Klenk H."/>
        </authorList>
    </citation>
    <scope>NUCLEOTIDE SEQUENCE [LARGE SCALE GENOMIC DNA]</scope>
    <source>
        <strain evidence="11">ATCC 9345 / DSM 20595 / CCUG 17215 / LMG 16163 / NBRC 15585 / NCTC 8452 / 11018</strain>
    </source>
</reference>
<keyword evidence="6 10" id="KW-0418">Kinase</keyword>
<dbReference type="Proteomes" id="UP000000376">
    <property type="component" value="Chromosome"/>
</dbReference>
<gene>
    <name evidence="10" type="ordered locus">Arch_1131</name>
</gene>
<dbReference type="InterPro" id="IPR003661">
    <property type="entry name" value="HisK_dim/P_dom"/>
</dbReference>
<keyword evidence="8" id="KW-0812">Transmembrane</keyword>
<dbReference type="RefSeq" id="WP_013170338.1">
    <property type="nucleotide sequence ID" value="NC_014218.1"/>
</dbReference>
<dbReference type="InterPro" id="IPR050736">
    <property type="entry name" value="Sensor_HK_Regulatory"/>
</dbReference>
<organism evidence="10 11">
    <name type="scientific">Arcanobacterium haemolyticum (strain ATCC 9345 / DSM 20595 / CCM 5947 / CCUG 17215 / LMG 16163 / NBRC 15585 / NCTC 8452 / 11018)</name>
    <dbReference type="NCBI Taxonomy" id="644284"/>
    <lineage>
        <taxon>Bacteria</taxon>
        <taxon>Bacillati</taxon>
        <taxon>Actinomycetota</taxon>
        <taxon>Actinomycetes</taxon>
        <taxon>Actinomycetales</taxon>
        <taxon>Actinomycetaceae</taxon>
        <taxon>Arcanobacterium</taxon>
    </lineage>
</organism>
<dbReference type="SUPFAM" id="SSF55874">
    <property type="entry name" value="ATPase domain of HSP90 chaperone/DNA topoisomerase II/histidine kinase"/>
    <property type="match status" value="1"/>
</dbReference>
<dbReference type="SMART" id="SM00388">
    <property type="entry name" value="HisKA"/>
    <property type="match status" value="1"/>
</dbReference>
<dbReference type="PANTHER" id="PTHR43711">
    <property type="entry name" value="TWO-COMPONENT HISTIDINE KINASE"/>
    <property type="match status" value="1"/>
</dbReference>
<evidence type="ECO:0000256" key="8">
    <source>
        <dbReference type="SAM" id="Phobius"/>
    </source>
</evidence>
<dbReference type="AlphaFoldDB" id="D7BPJ5"/>
<keyword evidence="8" id="KW-1133">Transmembrane helix</keyword>
<dbReference type="Gene3D" id="3.30.565.10">
    <property type="entry name" value="Histidine kinase-like ATPase, C-terminal domain"/>
    <property type="match status" value="1"/>
</dbReference>
<evidence type="ECO:0000313" key="10">
    <source>
        <dbReference type="EMBL" id="ADH92844.1"/>
    </source>
</evidence>
<dbReference type="eggNOG" id="COG2205">
    <property type="taxonomic scope" value="Bacteria"/>
</dbReference>
<dbReference type="EC" id="2.7.13.3" evidence="3"/>
<keyword evidence="7" id="KW-0902">Two-component regulatory system</keyword>
<proteinExistence type="predicted"/>
<feature type="domain" description="Histidine kinase" evidence="9">
    <location>
        <begin position="50"/>
        <end position="262"/>
    </location>
</feature>
<keyword evidence="5" id="KW-0808">Transferase</keyword>
<evidence type="ECO:0000259" key="9">
    <source>
        <dbReference type="PROSITE" id="PS50109"/>
    </source>
</evidence>
<dbReference type="InterPro" id="IPR036097">
    <property type="entry name" value="HisK_dim/P_sf"/>
</dbReference>
<dbReference type="InterPro" id="IPR004358">
    <property type="entry name" value="Sig_transdc_His_kin-like_C"/>
</dbReference>
<evidence type="ECO:0000256" key="4">
    <source>
        <dbReference type="ARBA" id="ARBA00022553"/>
    </source>
</evidence>
<protein>
    <recommendedName>
        <fullName evidence="3">histidine kinase</fullName>
        <ecNumber evidence="3">2.7.13.3</ecNumber>
    </recommendedName>
</protein>